<dbReference type="InterPro" id="IPR043972">
    <property type="entry name" value="FUZ/MON1/HPS1_longin_1"/>
</dbReference>
<dbReference type="InterPro" id="IPR004353">
    <property type="entry name" value="Mon1"/>
</dbReference>
<dbReference type="GO" id="GO:0016192">
    <property type="term" value="P:vesicle-mediated transport"/>
    <property type="evidence" value="ECO:0007669"/>
    <property type="project" value="InterPro"/>
</dbReference>
<protein>
    <recommendedName>
        <fullName evidence="2">Vacuolar fusion protein MON1</fullName>
    </recommendedName>
</protein>
<dbReference type="PANTHER" id="PTHR13027:SF7">
    <property type="entry name" value="VACUOLAR FUSION PROTEIN MON1 HOMOLOG"/>
    <property type="match status" value="1"/>
</dbReference>
<feature type="domain" description="FUZ/MON1/HPS1 first Longin" evidence="3">
    <location>
        <begin position="119"/>
        <end position="245"/>
    </location>
</feature>
<comment type="similarity">
    <text evidence="1 2">Belongs to the MON1/SAND family.</text>
</comment>
<keyword evidence="2" id="KW-0072">Autophagy</keyword>
<dbReference type="OrthoDB" id="272411at2759"/>
<evidence type="ECO:0000256" key="1">
    <source>
        <dbReference type="ARBA" id="ARBA00008968"/>
    </source>
</evidence>
<keyword evidence="2" id="KW-0472">Membrane</keyword>
<dbReference type="GO" id="GO:0000329">
    <property type="term" value="C:fungal-type vacuole membrane"/>
    <property type="evidence" value="ECO:0007669"/>
    <property type="project" value="TreeGrafter"/>
</dbReference>
<evidence type="ECO:0000313" key="4">
    <source>
        <dbReference type="EMBL" id="CAI5755934.1"/>
    </source>
</evidence>
<keyword evidence="2" id="KW-0653">Protein transport</keyword>
<evidence type="ECO:0000259" key="3">
    <source>
        <dbReference type="Pfam" id="PF19036"/>
    </source>
</evidence>
<organism evidence="4 5">
    <name type="scientific">Candida verbasci</name>
    <dbReference type="NCBI Taxonomy" id="1227364"/>
    <lineage>
        <taxon>Eukaryota</taxon>
        <taxon>Fungi</taxon>
        <taxon>Dikarya</taxon>
        <taxon>Ascomycota</taxon>
        <taxon>Saccharomycotina</taxon>
        <taxon>Pichiomycetes</taxon>
        <taxon>Debaryomycetaceae</taxon>
        <taxon>Candida/Lodderomyces clade</taxon>
        <taxon>Candida</taxon>
    </lineage>
</organism>
<keyword evidence="2" id="KW-0926">Vacuole</keyword>
<comment type="caution">
    <text evidence="4">The sequence shown here is derived from an EMBL/GenBank/DDBJ whole genome shotgun (WGS) entry which is preliminary data.</text>
</comment>
<comment type="subcellular location">
    <subcellularLocation>
        <location evidence="2">Endosome</location>
        <location evidence="2">Multivesicular body membrane</location>
        <topology evidence="2">Peripheral membrane protein</topology>
    </subcellularLocation>
    <subcellularLocation>
        <location evidence="2">Prevacuolar compartment membrane</location>
        <topology evidence="2">Peripheral membrane protein</topology>
    </subcellularLocation>
    <subcellularLocation>
        <location evidence="2">Vacuole membrane</location>
        <topology evidence="2">Peripheral membrane protein</topology>
    </subcellularLocation>
</comment>
<keyword evidence="2" id="KW-0967">Endosome</keyword>
<proteinExistence type="inferred from homology"/>
<keyword evidence="5" id="KW-1185">Reference proteome</keyword>
<dbReference type="EMBL" id="CANTUO010000001">
    <property type="protein sequence ID" value="CAI5755934.1"/>
    <property type="molecule type" value="Genomic_DNA"/>
</dbReference>
<gene>
    <name evidence="4" type="ORF">CANVERA_P0451</name>
</gene>
<comment type="function">
    <text evidence="2">Required for multiple vacuole delivery pathways including the cytoplasm to vacuole transport (Cvt), autophagy, pexophagy and endocytosis.</text>
</comment>
<dbReference type="GO" id="GO:0032585">
    <property type="term" value="C:multivesicular body membrane"/>
    <property type="evidence" value="ECO:0007669"/>
    <property type="project" value="UniProtKB-SubCell"/>
</dbReference>
<keyword evidence="2" id="KW-0813">Transport</keyword>
<accession>A0A9W4TUL1</accession>
<dbReference type="AlphaFoldDB" id="A0A9W4TUL1"/>
<name>A0A9W4TUL1_9ASCO</name>
<dbReference type="PRINTS" id="PR01546">
    <property type="entry name" value="YEAST73DUF"/>
</dbReference>
<evidence type="ECO:0000256" key="2">
    <source>
        <dbReference type="RuleBase" id="RU367048"/>
    </source>
</evidence>
<dbReference type="GO" id="GO:0006623">
    <property type="term" value="P:protein targeting to vacuole"/>
    <property type="evidence" value="ECO:0007669"/>
    <property type="project" value="UniProtKB-UniRule"/>
</dbReference>
<sequence length="328" mass="36643">MSNEYLSRPLLPKPSSSTLNVPTTAISYENVNSEIQSIRLSSPDQKSIFTAAPTNNEEDDQESTIDLNIPNVTLPNTSKSITFLNLFTNPEQLFPGEFINKYLDLDKSNNSNLFHCKLKQFFVFSSAGKPIYSMNGSDDLVLGYMGILTTIISSFQEKNNNQDQLKSITMGDTKIIVLNKSPIYLITISKLSNETESMLSGQLSTLYDYLLAILSKPAIDRHFQNRLNYDLRRVLNPLDFENLDKLCMDLTYGYNFETYINQLLSARQRCDVGAVFYEIDASGPESATTVASAVAGGTTPSEDLDTPPERRAKAVLEVNHDMKLPKSI</sequence>
<reference evidence="4" key="1">
    <citation type="submission" date="2022-12" db="EMBL/GenBank/DDBJ databases">
        <authorList>
            <person name="Brejova B."/>
        </authorList>
    </citation>
    <scope>NUCLEOTIDE SEQUENCE</scope>
</reference>
<dbReference type="PANTHER" id="PTHR13027">
    <property type="entry name" value="SAND PROTEIN-RELATED"/>
    <property type="match status" value="1"/>
</dbReference>
<dbReference type="Pfam" id="PF19036">
    <property type="entry name" value="Fuz_longin_1"/>
    <property type="match status" value="1"/>
</dbReference>
<dbReference type="GO" id="GO:0035658">
    <property type="term" value="C:Mon1-Ccz1 complex"/>
    <property type="evidence" value="ECO:0007669"/>
    <property type="project" value="TreeGrafter"/>
</dbReference>
<evidence type="ECO:0000313" key="5">
    <source>
        <dbReference type="Proteomes" id="UP001152885"/>
    </source>
</evidence>
<dbReference type="Proteomes" id="UP001152885">
    <property type="component" value="Unassembled WGS sequence"/>
</dbReference>
<dbReference type="GO" id="GO:0006914">
    <property type="term" value="P:autophagy"/>
    <property type="evidence" value="ECO:0007669"/>
    <property type="project" value="UniProtKB-UniRule"/>
</dbReference>